<comment type="caution">
    <text evidence="2">The sequence shown here is derived from an EMBL/GenBank/DDBJ whole genome shotgun (WGS) entry which is preliminary data.</text>
</comment>
<reference evidence="2" key="1">
    <citation type="journal article" date="2014" name="Int. J. Syst. Evol. Microbiol.">
        <title>Complete genome sequence of Corynebacterium casei LMG S-19264T (=DSM 44701T), isolated from a smear-ripened cheese.</title>
        <authorList>
            <consortium name="US DOE Joint Genome Institute (JGI-PGF)"/>
            <person name="Walter F."/>
            <person name="Albersmeier A."/>
            <person name="Kalinowski J."/>
            <person name="Ruckert C."/>
        </authorList>
    </citation>
    <scope>NUCLEOTIDE SEQUENCE</scope>
    <source>
        <strain evidence="2">JCM 3086</strain>
    </source>
</reference>
<feature type="transmembrane region" description="Helical" evidence="1">
    <location>
        <begin position="52"/>
        <end position="69"/>
    </location>
</feature>
<dbReference type="AlphaFoldDB" id="A0A917L4G8"/>
<evidence type="ECO:0000313" key="2">
    <source>
        <dbReference type="EMBL" id="GGJ40231.1"/>
    </source>
</evidence>
<keyword evidence="1" id="KW-0812">Transmembrane</keyword>
<evidence type="ECO:0000313" key="3">
    <source>
        <dbReference type="Proteomes" id="UP000657574"/>
    </source>
</evidence>
<sequence>MRPAARARSSNAALDCAVPADAWPVIHTARRATAAVATDDNRGGLSLGPGPVTLAWTAAIVCFVGYVAVSRRDVQS</sequence>
<accession>A0A917L4G8</accession>
<protein>
    <submittedName>
        <fullName evidence="2">Uncharacterized protein</fullName>
    </submittedName>
</protein>
<name>A0A917L4G8_9ACTN</name>
<dbReference type="Proteomes" id="UP000657574">
    <property type="component" value="Unassembled WGS sequence"/>
</dbReference>
<evidence type="ECO:0000256" key="1">
    <source>
        <dbReference type="SAM" id="Phobius"/>
    </source>
</evidence>
<keyword evidence="1" id="KW-1133">Transmembrane helix</keyword>
<dbReference type="EMBL" id="BMQA01000024">
    <property type="protein sequence ID" value="GGJ40231.1"/>
    <property type="molecule type" value="Genomic_DNA"/>
</dbReference>
<proteinExistence type="predicted"/>
<organism evidence="2 3">
    <name type="scientific">Streptomyces brasiliensis</name>
    <dbReference type="NCBI Taxonomy" id="1954"/>
    <lineage>
        <taxon>Bacteria</taxon>
        <taxon>Bacillati</taxon>
        <taxon>Actinomycetota</taxon>
        <taxon>Actinomycetes</taxon>
        <taxon>Kitasatosporales</taxon>
        <taxon>Streptomycetaceae</taxon>
        <taxon>Streptomyces</taxon>
    </lineage>
</organism>
<keyword evidence="3" id="KW-1185">Reference proteome</keyword>
<keyword evidence="1" id="KW-0472">Membrane</keyword>
<reference evidence="2" key="2">
    <citation type="submission" date="2020-09" db="EMBL/GenBank/DDBJ databases">
        <authorList>
            <person name="Sun Q."/>
            <person name="Ohkuma M."/>
        </authorList>
    </citation>
    <scope>NUCLEOTIDE SEQUENCE</scope>
    <source>
        <strain evidence="2">JCM 3086</strain>
    </source>
</reference>
<gene>
    <name evidence="2" type="ORF">GCM10010121_059170</name>
</gene>